<organism evidence="1 2">
    <name type="scientific">Clostridium sardiniense</name>
    <name type="common">Clostridium absonum</name>
    <dbReference type="NCBI Taxonomy" id="29369"/>
    <lineage>
        <taxon>Bacteria</taxon>
        <taxon>Bacillati</taxon>
        <taxon>Bacillota</taxon>
        <taxon>Clostridia</taxon>
        <taxon>Eubacteriales</taxon>
        <taxon>Clostridiaceae</taxon>
        <taxon>Clostridium</taxon>
    </lineage>
</organism>
<proteinExistence type="predicted"/>
<protein>
    <submittedName>
        <fullName evidence="1">Uncharacterized protein</fullName>
    </submittedName>
</protein>
<dbReference type="EMBL" id="JAIKTU010000010">
    <property type="protein sequence ID" value="MBY0756339.1"/>
    <property type="molecule type" value="Genomic_DNA"/>
</dbReference>
<accession>A0ABS7KZV7</accession>
<dbReference type="RefSeq" id="WP_221861594.1">
    <property type="nucleotide sequence ID" value="NZ_JAIKTU010000010.1"/>
</dbReference>
<comment type="caution">
    <text evidence="1">The sequence shown here is derived from an EMBL/GenBank/DDBJ whole genome shotgun (WGS) entry which is preliminary data.</text>
</comment>
<dbReference type="Gene3D" id="2.60.120.380">
    <property type="match status" value="1"/>
</dbReference>
<dbReference type="Proteomes" id="UP001299068">
    <property type="component" value="Unassembled WGS sequence"/>
</dbReference>
<sequence>MKIKNKVITVIAIIVTCVIVAFAVGPHGGNATTVMSIGSNTKSSMKMIYKSFNGEQYKTLNIKSGQKLDVNIDVTTKSGELNVLVLDKDNNEIYSIKNPSEKISKSIDIKESGKYTIKVAGKHSGSYRINWDIN</sequence>
<name>A0ABS7KZV7_CLOSR</name>
<evidence type="ECO:0000313" key="2">
    <source>
        <dbReference type="Proteomes" id="UP001299068"/>
    </source>
</evidence>
<reference evidence="1 2" key="1">
    <citation type="journal article" date="2021" name="Cell Host Microbe">
        <title>in vivo commensal control of Clostridioides difficile virulence.</title>
        <authorList>
            <person name="Girinathan B.P."/>
            <person name="Dibenedetto N."/>
            <person name="Worley J.N."/>
            <person name="Peltier J."/>
            <person name="Arrieta-Ortiz M.L."/>
            <person name="Rupa Christinal Immanuel S."/>
            <person name="Lavin R."/>
            <person name="Delaney M.L."/>
            <person name="Cummins C."/>
            <person name="Hoffmann M."/>
            <person name="Luo Y."/>
            <person name="Gonzalez-Escalona N."/>
            <person name="Allard M."/>
            <person name="Onderdonk A.B."/>
            <person name="Gerber G.K."/>
            <person name="Sonenshein A.L."/>
            <person name="Baliga N."/>
            <person name="Dupuy B."/>
            <person name="Bry L."/>
        </authorList>
    </citation>
    <scope>NUCLEOTIDE SEQUENCE [LARGE SCALE GENOMIC DNA]</scope>
    <source>
        <strain evidence="1 2">DSM 599</strain>
    </source>
</reference>
<evidence type="ECO:0000313" key="1">
    <source>
        <dbReference type="EMBL" id="MBY0756339.1"/>
    </source>
</evidence>
<keyword evidence="2" id="KW-1185">Reference proteome</keyword>
<gene>
    <name evidence="1" type="ORF">K5V21_12860</name>
</gene>